<dbReference type="AlphaFoldDB" id="A0A4P0Y3Z4"/>
<dbReference type="EMBL" id="CABDVL010000003">
    <property type="protein sequence ID" value="VTM54953.1"/>
    <property type="molecule type" value="Genomic_DNA"/>
</dbReference>
<protein>
    <submittedName>
        <fullName evidence="1">Drug/metabolite transporter permease</fullName>
    </submittedName>
</protein>
<dbReference type="Proteomes" id="UP000507695">
    <property type="component" value="Unassembled WGS sequence"/>
</dbReference>
<proteinExistence type="predicted"/>
<gene>
    <name evidence="1" type="ORF">NCTC9183_03285</name>
</gene>
<evidence type="ECO:0000313" key="1">
    <source>
        <dbReference type="EMBL" id="VTM54953.1"/>
    </source>
</evidence>
<name>A0A4P0Y3Z4_KLEPN</name>
<accession>A0A4P0Y3Z4</accession>
<sequence length="55" mass="6319">MRVIDYGRLLLLAALWGASFLFMRITTPAFGGVEQRFSSRTVRRYRARAVTRRAG</sequence>
<reference evidence="1" key="1">
    <citation type="submission" date="2019-04" db="EMBL/GenBank/DDBJ databases">
        <authorList>
            <consortium name="Pathogen Informatics"/>
        </authorList>
    </citation>
    <scope>NUCLEOTIDE SEQUENCE</scope>
    <source>
        <strain evidence="1">NCTC9183</strain>
    </source>
</reference>
<organism evidence="1">
    <name type="scientific">Klebsiella pneumoniae</name>
    <dbReference type="NCBI Taxonomy" id="573"/>
    <lineage>
        <taxon>Bacteria</taxon>
        <taxon>Pseudomonadati</taxon>
        <taxon>Pseudomonadota</taxon>
        <taxon>Gammaproteobacteria</taxon>
        <taxon>Enterobacterales</taxon>
        <taxon>Enterobacteriaceae</taxon>
        <taxon>Klebsiella/Raoultella group</taxon>
        <taxon>Klebsiella</taxon>
        <taxon>Klebsiella pneumoniae complex</taxon>
    </lineage>
</organism>